<name>A0ABV2BY58_9GAMM</name>
<dbReference type="EMBL" id="JBEVCJ010000029">
    <property type="protein sequence ID" value="MET1256855.1"/>
    <property type="molecule type" value="Genomic_DNA"/>
</dbReference>
<feature type="domain" description="DUF4124" evidence="3">
    <location>
        <begin position="18"/>
        <end position="64"/>
    </location>
</feature>
<evidence type="ECO:0000256" key="1">
    <source>
        <dbReference type="SAM" id="MobiDB-lite"/>
    </source>
</evidence>
<dbReference type="RefSeq" id="WP_353897437.1">
    <property type="nucleotide sequence ID" value="NZ_JBEVCJ010000029.1"/>
</dbReference>
<evidence type="ECO:0000259" key="3">
    <source>
        <dbReference type="Pfam" id="PF13511"/>
    </source>
</evidence>
<feature type="chain" id="PRO_5046671306" evidence="2">
    <location>
        <begin position="29"/>
        <end position="189"/>
    </location>
</feature>
<organism evidence="4 5">
    <name type="scientific">Aliikangiella maris</name>
    <dbReference type="NCBI Taxonomy" id="3162458"/>
    <lineage>
        <taxon>Bacteria</taxon>
        <taxon>Pseudomonadati</taxon>
        <taxon>Pseudomonadota</taxon>
        <taxon>Gammaproteobacteria</taxon>
        <taxon>Oceanospirillales</taxon>
        <taxon>Pleioneaceae</taxon>
        <taxon>Aliikangiella</taxon>
    </lineage>
</organism>
<dbReference type="Proteomes" id="UP001548189">
    <property type="component" value="Unassembled WGS sequence"/>
</dbReference>
<protein>
    <submittedName>
        <fullName evidence="4">DUF4124 domain-containing protein</fullName>
    </submittedName>
</protein>
<keyword evidence="2" id="KW-0732">Signal</keyword>
<accession>A0ABV2BY58</accession>
<gene>
    <name evidence="4" type="ORF">ABVT43_17060</name>
</gene>
<sequence length="189" mass="21209">MSGFNQIKRWILVAASIMAVMLTQNAMAKIYKWVDENGKVHYSDKPFPKAKQKDTQELSIDTRADSSSQSISNQFSNQRANAGQAACAQFQMNSAAWQACQTNHLISSSQAQNAPPPTPTSKSGKPELTRCQKVKKDYEALTQIKVENGIRSFNTFREDGNIVSQERKDEVIAELKKILDSSECRYELK</sequence>
<feature type="region of interest" description="Disordered" evidence="1">
    <location>
        <begin position="107"/>
        <end position="128"/>
    </location>
</feature>
<dbReference type="InterPro" id="IPR025392">
    <property type="entry name" value="DUF4124"/>
</dbReference>
<evidence type="ECO:0000256" key="2">
    <source>
        <dbReference type="SAM" id="SignalP"/>
    </source>
</evidence>
<keyword evidence="5" id="KW-1185">Reference proteome</keyword>
<dbReference type="Pfam" id="PF13511">
    <property type="entry name" value="DUF4124"/>
    <property type="match status" value="1"/>
</dbReference>
<feature type="signal peptide" evidence="2">
    <location>
        <begin position="1"/>
        <end position="28"/>
    </location>
</feature>
<evidence type="ECO:0000313" key="5">
    <source>
        <dbReference type="Proteomes" id="UP001548189"/>
    </source>
</evidence>
<evidence type="ECO:0000313" key="4">
    <source>
        <dbReference type="EMBL" id="MET1256855.1"/>
    </source>
</evidence>
<proteinExistence type="predicted"/>
<feature type="compositionally biased region" description="Basic and acidic residues" evidence="1">
    <location>
        <begin position="42"/>
        <end position="64"/>
    </location>
</feature>
<feature type="compositionally biased region" description="Low complexity" evidence="1">
    <location>
        <begin position="66"/>
        <end position="77"/>
    </location>
</feature>
<comment type="caution">
    <text evidence="4">The sequence shown here is derived from an EMBL/GenBank/DDBJ whole genome shotgun (WGS) entry which is preliminary data.</text>
</comment>
<reference evidence="4 5" key="1">
    <citation type="submission" date="2024-06" db="EMBL/GenBank/DDBJ databases">
        <authorList>
            <person name="Li F."/>
        </authorList>
    </citation>
    <scope>NUCLEOTIDE SEQUENCE [LARGE SCALE GENOMIC DNA]</scope>
    <source>
        <strain evidence="4 5">GXAS 311</strain>
    </source>
</reference>
<feature type="region of interest" description="Disordered" evidence="1">
    <location>
        <begin position="42"/>
        <end position="77"/>
    </location>
</feature>